<dbReference type="EMBL" id="PNIE01000004">
    <property type="protein sequence ID" value="PMP64582.1"/>
    <property type="molecule type" value="Genomic_DNA"/>
</dbReference>
<evidence type="ECO:0000256" key="2">
    <source>
        <dbReference type="ARBA" id="ARBA00022552"/>
    </source>
</evidence>
<gene>
    <name evidence="6" type="primary">rsmH</name>
    <name evidence="7" type="ORF">C0197_00155</name>
</gene>
<keyword evidence="6" id="KW-0963">Cytoplasm</keyword>
<evidence type="ECO:0000256" key="4">
    <source>
        <dbReference type="ARBA" id="ARBA00022679"/>
    </source>
</evidence>
<evidence type="ECO:0000313" key="8">
    <source>
        <dbReference type="Proteomes" id="UP000235731"/>
    </source>
</evidence>
<dbReference type="PIRSF" id="PIRSF004486">
    <property type="entry name" value="MraW"/>
    <property type="match status" value="1"/>
</dbReference>
<reference evidence="7 8" key="1">
    <citation type="submission" date="2018-01" db="EMBL/GenBank/DDBJ databases">
        <title>Metagenomic assembled genomes from two thermal pools in the Uzon Caldera, Kamchatka, Russia.</title>
        <authorList>
            <person name="Wilkins L."/>
            <person name="Ettinger C."/>
        </authorList>
    </citation>
    <scope>NUCLEOTIDE SEQUENCE [LARGE SCALE GENOMIC DNA]</scope>
    <source>
        <strain evidence="7">ZAV-15</strain>
    </source>
</reference>
<comment type="function">
    <text evidence="6">Specifically methylates the N4 position of cytidine in position 1402 (C1402) of 16S rRNA.</text>
</comment>
<sequence>MYHHEPVLLEEVLYWLRVERDKIYVDGTLGLGGHTKAILERGAPTTKVYAFEWNEDTLQLARERLKDYGDRIKIIPKNFIYIKAEMEKEGILVDGVLLDLGLSSFLLEGSGRGFSFQKDEPLDMRMSLELELTAGHILNTFSEEELRRILTNGEVPKAKALAQFLVKKRKRSPFKTTFDLVSAIKEFYRPPKKKEKDLLALVFQALRIEVNKELENLKRALKEIPDILKPCGRFVVITFHSLEDRLVKRAFKEDPRLLVLTKKPIVPSLEEVRRNPRARSAKMRVAERREFNGR</sequence>
<dbReference type="PANTHER" id="PTHR11265:SF0">
    <property type="entry name" value="12S RRNA N4-METHYLCYTIDINE METHYLTRANSFERASE"/>
    <property type="match status" value="1"/>
</dbReference>
<dbReference type="InterPro" id="IPR023397">
    <property type="entry name" value="SAM-dep_MeTrfase_MraW_recog"/>
</dbReference>
<name>A0A2N7PLH0_9BACT</name>
<evidence type="ECO:0000256" key="3">
    <source>
        <dbReference type="ARBA" id="ARBA00022603"/>
    </source>
</evidence>
<keyword evidence="4 6" id="KW-0808">Transferase</keyword>
<organism evidence="7 8">
    <name type="scientific">Caldimicrobium thiodismutans</name>
    <dbReference type="NCBI Taxonomy" id="1653476"/>
    <lineage>
        <taxon>Bacteria</taxon>
        <taxon>Pseudomonadati</taxon>
        <taxon>Thermodesulfobacteriota</taxon>
        <taxon>Thermodesulfobacteria</taxon>
        <taxon>Thermodesulfobacteriales</taxon>
        <taxon>Thermodesulfobacteriaceae</taxon>
        <taxon>Caldimicrobium</taxon>
    </lineage>
</organism>
<comment type="subcellular location">
    <subcellularLocation>
        <location evidence="6">Cytoplasm</location>
    </subcellularLocation>
</comment>
<comment type="catalytic activity">
    <reaction evidence="6">
        <text>cytidine(1402) in 16S rRNA + S-adenosyl-L-methionine = N(4)-methylcytidine(1402) in 16S rRNA + S-adenosyl-L-homocysteine + H(+)</text>
        <dbReference type="Rhea" id="RHEA:42928"/>
        <dbReference type="Rhea" id="RHEA-COMP:10286"/>
        <dbReference type="Rhea" id="RHEA-COMP:10287"/>
        <dbReference type="ChEBI" id="CHEBI:15378"/>
        <dbReference type="ChEBI" id="CHEBI:57856"/>
        <dbReference type="ChEBI" id="CHEBI:59789"/>
        <dbReference type="ChEBI" id="CHEBI:74506"/>
        <dbReference type="ChEBI" id="CHEBI:82748"/>
        <dbReference type="EC" id="2.1.1.199"/>
    </reaction>
</comment>
<comment type="caution">
    <text evidence="7">The sequence shown here is derived from an EMBL/GenBank/DDBJ whole genome shotgun (WGS) entry which is preliminary data.</text>
</comment>
<dbReference type="EC" id="2.1.1.199" evidence="6"/>
<dbReference type="InterPro" id="IPR002903">
    <property type="entry name" value="RsmH"/>
</dbReference>
<dbReference type="Gene3D" id="3.40.50.150">
    <property type="entry name" value="Vaccinia Virus protein VP39"/>
    <property type="match status" value="1"/>
</dbReference>
<comment type="similarity">
    <text evidence="1 6">Belongs to the methyltransferase superfamily. RsmH family.</text>
</comment>
<dbReference type="PANTHER" id="PTHR11265">
    <property type="entry name" value="S-ADENOSYL-METHYLTRANSFERASE MRAW"/>
    <property type="match status" value="1"/>
</dbReference>
<keyword evidence="3 6" id="KW-0489">Methyltransferase</keyword>
<dbReference type="Pfam" id="PF01795">
    <property type="entry name" value="Methyltransf_5"/>
    <property type="match status" value="1"/>
</dbReference>
<proteinExistence type="inferred from homology"/>
<protein>
    <recommendedName>
        <fullName evidence="6">Ribosomal RNA small subunit methyltransferase H</fullName>
        <ecNumber evidence="6">2.1.1.199</ecNumber>
    </recommendedName>
    <alternativeName>
        <fullName evidence="6">16S rRNA m(4)C1402 methyltransferase</fullName>
    </alternativeName>
    <alternativeName>
        <fullName evidence="6">rRNA (cytosine-N(4)-)-methyltransferase RsmH</fullName>
    </alternativeName>
</protein>
<evidence type="ECO:0000313" key="7">
    <source>
        <dbReference type="EMBL" id="PMP64582.1"/>
    </source>
</evidence>
<dbReference type="GO" id="GO:0070475">
    <property type="term" value="P:rRNA base methylation"/>
    <property type="evidence" value="ECO:0007669"/>
    <property type="project" value="UniProtKB-UniRule"/>
</dbReference>
<keyword evidence="5 6" id="KW-0949">S-adenosyl-L-methionine</keyword>
<dbReference type="SUPFAM" id="SSF81799">
    <property type="entry name" value="Putative methyltransferase TM0872, insert domain"/>
    <property type="match status" value="1"/>
</dbReference>
<feature type="binding site" evidence="6">
    <location>
        <position position="52"/>
    </location>
    <ligand>
        <name>S-adenosyl-L-methionine</name>
        <dbReference type="ChEBI" id="CHEBI:59789"/>
    </ligand>
</feature>
<dbReference type="GO" id="GO:0005737">
    <property type="term" value="C:cytoplasm"/>
    <property type="evidence" value="ECO:0007669"/>
    <property type="project" value="UniProtKB-SubCell"/>
</dbReference>
<feature type="binding site" evidence="6">
    <location>
        <begin position="32"/>
        <end position="34"/>
    </location>
    <ligand>
        <name>S-adenosyl-L-methionine</name>
        <dbReference type="ChEBI" id="CHEBI:59789"/>
    </ligand>
</feature>
<keyword evidence="2 6" id="KW-0698">rRNA processing</keyword>
<dbReference type="NCBIfam" id="TIGR00006">
    <property type="entry name" value="16S rRNA (cytosine(1402)-N(4))-methyltransferase RsmH"/>
    <property type="match status" value="1"/>
</dbReference>
<evidence type="ECO:0000256" key="5">
    <source>
        <dbReference type="ARBA" id="ARBA00022691"/>
    </source>
</evidence>
<dbReference type="Gene3D" id="1.10.150.170">
    <property type="entry name" value="Putative methyltransferase TM0872, insert domain"/>
    <property type="match status" value="1"/>
</dbReference>
<accession>A0A2N7PLH0</accession>
<dbReference type="HAMAP" id="MF_01007">
    <property type="entry name" value="16SrRNA_methyltr_H"/>
    <property type="match status" value="1"/>
</dbReference>
<dbReference type="SUPFAM" id="SSF53335">
    <property type="entry name" value="S-adenosyl-L-methionine-dependent methyltransferases"/>
    <property type="match status" value="1"/>
</dbReference>
<dbReference type="Proteomes" id="UP000235731">
    <property type="component" value="Unassembled WGS sequence"/>
</dbReference>
<dbReference type="GO" id="GO:0071424">
    <property type="term" value="F:rRNA (cytosine-N4-)-methyltransferase activity"/>
    <property type="evidence" value="ECO:0007669"/>
    <property type="project" value="UniProtKB-UniRule"/>
</dbReference>
<dbReference type="AlphaFoldDB" id="A0A2N7PLH0"/>
<evidence type="ECO:0000256" key="1">
    <source>
        <dbReference type="ARBA" id="ARBA00010396"/>
    </source>
</evidence>
<comment type="caution">
    <text evidence="6">Lacks conserved residue(s) required for the propagation of feature annotation.</text>
</comment>
<dbReference type="InterPro" id="IPR029063">
    <property type="entry name" value="SAM-dependent_MTases_sf"/>
</dbReference>
<feature type="binding site" evidence="6">
    <location>
        <position position="79"/>
    </location>
    <ligand>
        <name>S-adenosyl-L-methionine</name>
        <dbReference type="ChEBI" id="CHEBI:59789"/>
    </ligand>
</feature>
<evidence type="ECO:0000256" key="6">
    <source>
        <dbReference type="HAMAP-Rule" id="MF_01007"/>
    </source>
</evidence>
<feature type="binding site" evidence="6">
    <location>
        <position position="99"/>
    </location>
    <ligand>
        <name>S-adenosyl-L-methionine</name>
        <dbReference type="ChEBI" id="CHEBI:59789"/>
    </ligand>
</feature>